<comment type="caution">
    <text evidence="1">The sequence shown here is derived from an EMBL/GenBank/DDBJ whole genome shotgun (WGS) entry which is preliminary data.</text>
</comment>
<sequence>MAQTILIPTDFSIGSLQVLKEFLNKQEDNSKVNIIFAAGYTTSSSISDLLFFSKHRIIKTLNLDAFDDAVKIIENKYNNKVNLTKIEFFTGWNQRSFINFLEGNDVDQIIYSKEEQLKSIHKSWFDITPLVRKIKYKQTAVEVDYDIEYPREYIALSPLFSTRG</sequence>
<gene>
    <name evidence="1" type="ORF">O3P16_02690</name>
</gene>
<dbReference type="RefSeq" id="WP_407030029.1">
    <property type="nucleotide sequence ID" value="NZ_JAQGEF010000002.1"/>
</dbReference>
<evidence type="ECO:0000313" key="1">
    <source>
        <dbReference type="EMBL" id="MDA3613701.1"/>
    </source>
</evidence>
<reference evidence="1 2" key="1">
    <citation type="submission" date="2022-12" db="EMBL/GenBank/DDBJ databases">
        <title>Chitinophagaceae gen. sp. nov., a new member of the family Chitinophagaceae, isolated from soil in a chemical factory.</title>
        <authorList>
            <person name="Ke Z."/>
        </authorList>
    </citation>
    <scope>NUCLEOTIDE SEQUENCE [LARGE SCALE GENOMIC DNA]</scope>
    <source>
        <strain evidence="1 2">LY-5</strain>
    </source>
</reference>
<proteinExistence type="predicted"/>
<accession>A0ABT4UFV3</accession>
<organism evidence="1 2">
    <name type="scientific">Polluticaenibacter yanchengensis</name>
    <dbReference type="NCBI Taxonomy" id="3014562"/>
    <lineage>
        <taxon>Bacteria</taxon>
        <taxon>Pseudomonadati</taxon>
        <taxon>Bacteroidota</taxon>
        <taxon>Chitinophagia</taxon>
        <taxon>Chitinophagales</taxon>
        <taxon>Chitinophagaceae</taxon>
        <taxon>Polluticaenibacter</taxon>
    </lineage>
</organism>
<keyword evidence="2" id="KW-1185">Reference proteome</keyword>
<evidence type="ECO:0000313" key="2">
    <source>
        <dbReference type="Proteomes" id="UP001210231"/>
    </source>
</evidence>
<name>A0ABT4UFV3_9BACT</name>
<dbReference type="Proteomes" id="UP001210231">
    <property type="component" value="Unassembled WGS sequence"/>
</dbReference>
<protein>
    <submittedName>
        <fullName evidence="1">Uncharacterized protein</fullName>
    </submittedName>
</protein>
<dbReference type="EMBL" id="JAQGEF010000002">
    <property type="protein sequence ID" value="MDA3613701.1"/>
    <property type="molecule type" value="Genomic_DNA"/>
</dbReference>